<accession>A0A3D8K447</accession>
<dbReference type="SUPFAM" id="SSF52402">
    <property type="entry name" value="Adenine nucleotide alpha hydrolases-like"/>
    <property type="match status" value="1"/>
</dbReference>
<dbReference type="EMBL" id="QRGA01000005">
    <property type="protein sequence ID" value="RDU99381.1"/>
    <property type="molecule type" value="Genomic_DNA"/>
</dbReference>
<sequence>MNSYRSVLAYIGNEQESASILSWTNVIRSSQDALLSVMANDALRDRGLVERLRSVGLSAKPVWIDARADIPDALASASRYCDVMVVPQPSDSPGDLSHRQASMLVVAASCPIVLVPPASVAHEVKRVLIGWSDTRESARALHDALPLLQRARGTVQVCQWVYDERRTHSLDELECYLQAQGVKPQCVVERLRGMSFDERMITPTVVDASIAERLLSHAAEMNADLVVTGGYGHARLHEWVLGGVTRTLLGSMTVPVLMSH</sequence>
<evidence type="ECO:0000313" key="3">
    <source>
        <dbReference type="EMBL" id="RDU99381.1"/>
    </source>
</evidence>
<dbReference type="OrthoDB" id="9804721at2"/>
<dbReference type="Pfam" id="PF00582">
    <property type="entry name" value="Usp"/>
    <property type="match status" value="1"/>
</dbReference>
<evidence type="ECO:0000256" key="1">
    <source>
        <dbReference type="ARBA" id="ARBA00008791"/>
    </source>
</evidence>
<keyword evidence="4" id="KW-1185">Reference proteome</keyword>
<comment type="caution">
    <text evidence="3">The sequence shown here is derived from an EMBL/GenBank/DDBJ whole genome shotgun (WGS) entry which is preliminary data.</text>
</comment>
<dbReference type="PANTHER" id="PTHR46268">
    <property type="entry name" value="STRESS RESPONSE PROTEIN NHAX"/>
    <property type="match status" value="1"/>
</dbReference>
<protein>
    <submittedName>
        <fullName evidence="3">Universal stress protein</fullName>
    </submittedName>
</protein>
<dbReference type="Proteomes" id="UP000256838">
    <property type="component" value="Unassembled WGS sequence"/>
</dbReference>
<dbReference type="InterPro" id="IPR006016">
    <property type="entry name" value="UspA"/>
</dbReference>
<dbReference type="PANTHER" id="PTHR46268:SF15">
    <property type="entry name" value="UNIVERSAL STRESS PROTEIN HP_0031"/>
    <property type="match status" value="1"/>
</dbReference>
<dbReference type="RefSeq" id="WP_115533355.1">
    <property type="nucleotide sequence ID" value="NZ_QRGA01000005.1"/>
</dbReference>
<comment type="similarity">
    <text evidence="1">Belongs to the universal stress protein A family.</text>
</comment>
<evidence type="ECO:0000313" key="4">
    <source>
        <dbReference type="Proteomes" id="UP000256838"/>
    </source>
</evidence>
<name>A0A3D8K447_9BURK</name>
<feature type="domain" description="UspA" evidence="2">
    <location>
        <begin position="124"/>
        <end position="258"/>
    </location>
</feature>
<dbReference type="InterPro" id="IPR006015">
    <property type="entry name" value="Universal_stress_UspA"/>
</dbReference>
<reference evidence="3 4" key="1">
    <citation type="submission" date="2018-08" db="EMBL/GenBank/DDBJ databases">
        <title>Paraburkholderia sp. DHOM06 isolated from forest soil.</title>
        <authorList>
            <person name="Gao Z.-H."/>
            <person name="Qiu L.-H."/>
        </authorList>
    </citation>
    <scope>NUCLEOTIDE SEQUENCE [LARGE SCALE GENOMIC DNA]</scope>
    <source>
        <strain evidence="3 4">DHOM06</strain>
    </source>
</reference>
<gene>
    <name evidence="3" type="ORF">DWV00_09780</name>
</gene>
<evidence type="ECO:0000259" key="2">
    <source>
        <dbReference type="Pfam" id="PF00582"/>
    </source>
</evidence>
<dbReference type="AlphaFoldDB" id="A0A3D8K447"/>
<organism evidence="3 4">
    <name type="scientific">Trinickia dinghuensis</name>
    <dbReference type="NCBI Taxonomy" id="2291023"/>
    <lineage>
        <taxon>Bacteria</taxon>
        <taxon>Pseudomonadati</taxon>
        <taxon>Pseudomonadota</taxon>
        <taxon>Betaproteobacteria</taxon>
        <taxon>Burkholderiales</taxon>
        <taxon>Burkholderiaceae</taxon>
        <taxon>Trinickia</taxon>
    </lineage>
</organism>
<dbReference type="CDD" id="cd00293">
    <property type="entry name" value="USP-like"/>
    <property type="match status" value="1"/>
</dbReference>
<proteinExistence type="inferred from homology"/>
<dbReference type="Gene3D" id="3.40.50.12370">
    <property type="match status" value="1"/>
</dbReference>
<dbReference type="PRINTS" id="PR01438">
    <property type="entry name" value="UNVRSLSTRESS"/>
</dbReference>